<dbReference type="EMBL" id="UINC01003015">
    <property type="protein sequence ID" value="SVA02532.1"/>
    <property type="molecule type" value="Genomic_DNA"/>
</dbReference>
<gene>
    <name evidence="1" type="ORF">METZ01_LOCUS55386</name>
</gene>
<proteinExistence type="predicted"/>
<protein>
    <submittedName>
        <fullName evidence="1">Uncharacterized protein</fullName>
    </submittedName>
</protein>
<evidence type="ECO:0000313" key="1">
    <source>
        <dbReference type="EMBL" id="SVA02532.1"/>
    </source>
</evidence>
<accession>A0A381SEM7</accession>
<sequence>MFCGNRFKCDNCYDVCPDKTPLPNWGRISVLSSNMITVSDVVYVLWFAAAVPSECKQRVSETHGNEEWIAFVPEKN</sequence>
<organism evidence="1">
    <name type="scientific">marine metagenome</name>
    <dbReference type="NCBI Taxonomy" id="408172"/>
    <lineage>
        <taxon>unclassified sequences</taxon>
        <taxon>metagenomes</taxon>
        <taxon>ecological metagenomes</taxon>
    </lineage>
</organism>
<dbReference type="AlphaFoldDB" id="A0A381SEM7"/>
<reference evidence="1" key="1">
    <citation type="submission" date="2018-05" db="EMBL/GenBank/DDBJ databases">
        <authorList>
            <person name="Lanie J.A."/>
            <person name="Ng W.-L."/>
            <person name="Kazmierczak K.M."/>
            <person name="Andrzejewski T.M."/>
            <person name="Davidsen T.M."/>
            <person name="Wayne K.J."/>
            <person name="Tettelin H."/>
            <person name="Glass J.I."/>
            <person name="Rusch D."/>
            <person name="Podicherti R."/>
            <person name="Tsui H.-C.T."/>
            <person name="Winkler M.E."/>
        </authorList>
    </citation>
    <scope>NUCLEOTIDE SEQUENCE</scope>
</reference>
<name>A0A381SEM7_9ZZZZ</name>